<dbReference type="STRING" id="1190417.SAMN05660690_0989"/>
<feature type="compositionally biased region" description="Low complexity" evidence="1">
    <location>
        <begin position="107"/>
        <end position="131"/>
    </location>
</feature>
<feature type="compositionally biased region" description="Basic and acidic residues" evidence="1">
    <location>
        <begin position="230"/>
        <end position="241"/>
    </location>
</feature>
<dbReference type="InterPro" id="IPR027275">
    <property type="entry name" value="PRC-brl_dom"/>
</dbReference>
<dbReference type="Pfam" id="PF09557">
    <property type="entry name" value="DUF2382"/>
    <property type="match status" value="1"/>
</dbReference>
<protein>
    <submittedName>
        <fullName evidence="4">Conserved domain-containing protein</fullName>
    </submittedName>
</protein>
<dbReference type="InterPro" id="IPR014747">
    <property type="entry name" value="Bac_photo_RC_H_C"/>
</dbReference>
<feature type="region of interest" description="Disordered" evidence="1">
    <location>
        <begin position="306"/>
        <end position="343"/>
    </location>
</feature>
<dbReference type="InterPro" id="IPR019060">
    <property type="entry name" value="DUF2382"/>
</dbReference>
<feature type="domain" description="DUF2382" evidence="3">
    <location>
        <begin position="193"/>
        <end position="305"/>
    </location>
</feature>
<dbReference type="GO" id="GO:0030077">
    <property type="term" value="C:plasma membrane light-harvesting complex"/>
    <property type="evidence" value="ECO:0007669"/>
    <property type="project" value="InterPro"/>
</dbReference>
<dbReference type="GO" id="GO:0019684">
    <property type="term" value="P:photosynthesis, light reaction"/>
    <property type="evidence" value="ECO:0007669"/>
    <property type="project" value="InterPro"/>
</dbReference>
<dbReference type="SUPFAM" id="SSF50346">
    <property type="entry name" value="PRC-barrel domain"/>
    <property type="match status" value="1"/>
</dbReference>
<dbReference type="Gene3D" id="3.90.50.10">
    <property type="entry name" value="Photosynthetic Reaction Center, subunit H, domain 2"/>
    <property type="match status" value="1"/>
</dbReference>
<dbReference type="Pfam" id="PF05239">
    <property type="entry name" value="PRC"/>
    <property type="match status" value="1"/>
</dbReference>
<evidence type="ECO:0000259" key="3">
    <source>
        <dbReference type="Pfam" id="PF09557"/>
    </source>
</evidence>
<dbReference type="PANTHER" id="PTHR38463:SF1">
    <property type="entry name" value="STRESS RESPONSE PROTEIN YSNF"/>
    <property type="match status" value="1"/>
</dbReference>
<dbReference type="AlphaFoldDB" id="A0A1G6JV43"/>
<evidence type="ECO:0000256" key="1">
    <source>
        <dbReference type="SAM" id="MobiDB-lite"/>
    </source>
</evidence>
<dbReference type="PANTHER" id="PTHR38463">
    <property type="entry name" value="STRESS RESPONSE PROTEIN YSNF"/>
    <property type="match status" value="1"/>
</dbReference>
<feature type="compositionally biased region" description="Basic and acidic residues" evidence="1">
    <location>
        <begin position="319"/>
        <end position="343"/>
    </location>
</feature>
<feature type="compositionally biased region" description="Low complexity" evidence="1">
    <location>
        <begin position="144"/>
        <end position="160"/>
    </location>
</feature>
<feature type="region of interest" description="Disordered" evidence="1">
    <location>
        <begin position="107"/>
        <end position="207"/>
    </location>
</feature>
<dbReference type="EMBL" id="FMZF01000001">
    <property type="protein sequence ID" value="SDC22649.1"/>
    <property type="molecule type" value="Genomic_DNA"/>
</dbReference>
<evidence type="ECO:0000313" key="5">
    <source>
        <dbReference type="Proteomes" id="UP000199416"/>
    </source>
</evidence>
<feature type="region of interest" description="Disordered" evidence="1">
    <location>
        <begin position="230"/>
        <end position="253"/>
    </location>
</feature>
<gene>
    <name evidence="4" type="ORF">SAMN05660690_0989</name>
</gene>
<keyword evidence="5" id="KW-1185">Reference proteome</keyword>
<feature type="compositionally biased region" description="Gly residues" evidence="1">
    <location>
        <begin position="308"/>
        <end position="317"/>
    </location>
</feature>
<dbReference type="InterPro" id="IPR011033">
    <property type="entry name" value="PRC_barrel-like_sf"/>
</dbReference>
<dbReference type="Proteomes" id="UP000199416">
    <property type="component" value="Unassembled WGS sequence"/>
</dbReference>
<feature type="compositionally biased region" description="Polar residues" evidence="1">
    <location>
        <begin position="185"/>
        <end position="194"/>
    </location>
</feature>
<organism evidence="4 5">
    <name type="scientific">Geodermatophilus telluris</name>
    <dbReference type="NCBI Taxonomy" id="1190417"/>
    <lineage>
        <taxon>Bacteria</taxon>
        <taxon>Bacillati</taxon>
        <taxon>Actinomycetota</taxon>
        <taxon>Actinomycetes</taxon>
        <taxon>Geodermatophilales</taxon>
        <taxon>Geodermatophilaceae</taxon>
        <taxon>Geodermatophilus</taxon>
    </lineage>
</organism>
<evidence type="ECO:0000313" key="4">
    <source>
        <dbReference type="EMBL" id="SDC22649.1"/>
    </source>
</evidence>
<evidence type="ECO:0000259" key="2">
    <source>
        <dbReference type="Pfam" id="PF05239"/>
    </source>
</evidence>
<sequence>MIGTDTISRVIGQDVYDDSGDKIGSVSEVYLDDETGQPEWATVRTGLFGTKESFVPLREADLTNDGLRVHVSKAQVKDAPKIDTDGHLSPQEEQELYRYYGVGYGSGTQTTGQTTTQTTGRGTTDTGTAGTYSMDQTRGDQDLTTAGTGTAGMAAGTTGTVGDRDRDGIPDRMENRAGTVGRDTSGPTTDNAMTRSEEHLEVGTRREEVGRARLRKYVVTENVTETVPVSREEVRVEREPITESNMPNAMDGPTISEEEHEVTLHAERPVVSKEATPVERVRLDTETVTGQETVSGDVRKEQIEVDGGTTGVAGTGTTGRDDRGLVQKAKDALDRDNDGKIGR</sequence>
<feature type="domain" description="PRC-barrel" evidence="2">
    <location>
        <begin position="6"/>
        <end position="75"/>
    </location>
</feature>
<accession>A0A1G6JV43</accession>
<feature type="compositionally biased region" description="Basic and acidic residues" evidence="1">
    <location>
        <begin position="162"/>
        <end position="175"/>
    </location>
</feature>
<feature type="compositionally biased region" description="Basic and acidic residues" evidence="1">
    <location>
        <begin position="195"/>
        <end position="207"/>
    </location>
</feature>
<proteinExistence type="predicted"/>
<dbReference type="InterPro" id="IPR052967">
    <property type="entry name" value="Stress_Response_Assoc"/>
</dbReference>
<reference evidence="5" key="1">
    <citation type="submission" date="2016-10" db="EMBL/GenBank/DDBJ databases">
        <authorList>
            <person name="Varghese N."/>
            <person name="Submissions S."/>
        </authorList>
    </citation>
    <scope>NUCLEOTIDE SEQUENCE [LARGE SCALE GENOMIC DNA]</scope>
    <source>
        <strain evidence="5">DSM 45421</strain>
    </source>
</reference>
<name>A0A1G6JV43_9ACTN</name>
<dbReference type="OrthoDB" id="3712018at2"/>